<evidence type="ECO:0000313" key="3">
    <source>
        <dbReference type="EMBL" id="MCI2242446.1"/>
    </source>
</evidence>
<dbReference type="Proteomes" id="UP001430755">
    <property type="component" value="Unassembled WGS sequence"/>
</dbReference>
<dbReference type="PROSITE" id="PS50056">
    <property type="entry name" value="TYR_PHOSPHATASE_2"/>
    <property type="match status" value="1"/>
</dbReference>
<dbReference type="RefSeq" id="WP_242165723.1">
    <property type="nucleotide sequence ID" value="NZ_JAJMLW010000003.1"/>
</dbReference>
<dbReference type="InterPro" id="IPR000387">
    <property type="entry name" value="Tyr_Pase_dom"/>
</dbReference>
<dbReference type="EMBL" id="JAJMLW010000003">
    <property type="protein sequence ID" value="MCI2242446.1"/>
    <property type="molecule type" value="Genomic_DNA"/>
</dbReference>
<dbReference type="InterPro" id="IPR029021">
    <property type="entry name" value="Prot-tyrosine_phosphatase-like"/>
</dbReference>
<dbReference type="Pfam" id="PF13350">
    <property type="entry name" value="Y_phosphatase3"/>
    <property type="match status" value="1"/>
</dbReference>
<accession>A0ABS9WJK3</accession>
<proteinExistence type="inferred from homology"/>
<feature type="domain" description="Tyrosine specific protein phosphatases" evidence="2">
    <location>
        <begin position="127"/>
        <end position="189"/>
    </location>
</feature>
<evidence type="ECO:0000313" key="4">
    <source>
        <dbReference type="Proteomes" id="UP001430755"/>
    </source>
</evidence>
<reference evidence="3" key="1">
    <citation type="submission" date="2021-11" db="EMBL/GenBank/DDBJ databases">
        <title>A Novel Adlercreutzia Species, isolated from a Allomyrina dichotoma larva feces.</title>
        <authorList>
            <person name="Suh M.K."/>
        </authorList>
    </citation>
    <scope>NUCLEOTIDE SEQUENCE</scope>
    <source>
        <strain evidence="3">JBNU-10</strain>
    </source>
</reference>
<evidence type="ECO:0000259" key="2">
    <source>
        <dbReference type="PROSITE" id="PS50056"/>
    </source>
</evidence>
<protein>
    <submittedName>
        <fullName evidence="3">Tyrosine-protein phosphatase</fullName>
    </submittedName>
</protein>
<gene>
    <name evidence="3" type="ORF">LPT13_08790</name>
</gene>
<dbReference type="InterPro" id="IPR026893">
    <property type="entry name" value="Tyr/Ser_Pase_IphP-type"/>
</dbReference>
<sequence length="286" mass="31020">MDRVIELEGVDNVRDLGGLPVRGGREVERGLLFRGASLAGLTAADEAVLFGRLGVSCVIDLRCGWERDAAPDRGPAAVPNLHIPFYDREKVGIEYTEGAQAGQVVGRDVPCDPDRFYRSLANPLTTRQMRAVVAEALERAERGLPVYFHCSGGKDRAGITALLVLAVLGAEPDAVLEDYLLTNVARDRREAENLARFTRLAGGDAARGRQLTTAHRARPENLRAFHEAVVARFGGMEAFIADELGIGPARRDELRRRLTRPAADAASVHVSAREAAVPDWEPALAL</sequence>
<dbReference type="SUPFAM" id="SSF52799">
    <property type="entry name" value="(Phosphotyrosine protein) phosphatases II"/>
    <property type="match status" value="1"/>
</dbReference>
<dbReference type="PANTHER" id="PTHR31126">
    <property type="entry name" value="TYROSINE-PROTEIN PHOSPHATASE"/>
    <property type="match status" value="1"/>
</dbReference>
<organism evidence="3 4">
    <name type="scientific">Adlercreutzia faecimuris</name>
    <dbReference type="NCBI Taxonomy" id="2897341"/>
    <lineage>
        <taxon>Bacteria</taxon>
        <taxon>Bacillati</taxon>
        <taxon>Actinomycetota</taxon>
        <taxon>Coriobacteriia</taxon>
        <taxon>Eggerthellales</taxon>
        <taxon>Eggerthellaceae</taxon>
        <taxon>Adlercreutzia</taxon>
    </lineage>
</organism>
<name>A0ABS9WJK3_9ACTN</name>
<comment type="similarity">
    <text evidence="1">Belongs to the protein-tyrosine phosphatase family.</text>
</comment>
<evidence type="ECO:0000256" key="1">
    <source>
        <dbReference type="ARBA" id="ARBA00009580"/>
    </source>
</evidence>
<dbReference type="Gene3D" id="3.90.190.10">
    <property type="entry name" value="Protein tyrosine phosphatase superfamily"/>
    <property type="match status" value="1"/>
</dbReference>
<keyword evidence="4" id="KW-1185">Reference proteome</keyword>
<dbReference type="PANTHER" id="PTHR31126:SF1">
    <property type="entry name" value="TYROSINE SPECIFIC PROTEIN PHOSPHATASES DOMAIN-CONTAINING PROTEIN"/>
    <property type="match status" value="1"/>
</dbReference>
<comment type="caution">
    <text evidence="3">The sequence shown here is derived from an EMBL/GenBank/DDBJ whole genome shotgun (WGS) entry which is preliminary data.</text>
</comment>